<name>A0A4C1V3J5_EUMVA</name>
<protein>
    <submittedName>
        <fullName evidence="2">Uncharacterized protein</fullName>
    </submittedName>
</protein>
<feature type="compositionally biased region" description="Basic and acidic residues" evidence="1">
    <location>
        <begin position="200"/>
        <end position="209"/>
    </location>
</feature>
<dbReference type="EMBL" id="BGZK01000264">
    <property type="protein sequence ID" value="GBP32795.1"/>
    <property type="molecule type" value="Genomic_DNA"/>
</dbReference>
<feature type="region of interest" description="Disordered" evidence="1">
    <location>
        <begin position="1"/>
        <end position="60"/>
    </location>
</feature>
<gene>
    <name evidence="2" type="ORF">EVAR_18950_1</name>
</gene>
<feature type="region of interest" description="Disordered" evidence="1">
    <location>
        <begin position="182"/>
        <end position="209"/>
    </location>
</feature>
<accession>A0A4C1V3J5</accession>
<feature type="compositionally biased region" description="Basic residues" evidence="1">
    <location>
        <begin position="31"/>
        <end position="40"/>
    </location>
</feature>
<feature type="compositionally biased region" description="Polar residues" evidence="1">
    <location>
        <begin position="102"/>
        <end position="113"/>
    </location>
</feature>
<evidence type="ECO:0000256" key="1">
    <source>
        <dbReference type="SAM" id="MobiDB-lite"/>
    </source>
</evidence>
<feature type="region of interest" description="Disordered" evidence="1">
    <location>
        <begin position="91"/>
        <end position="114"/>
    </location>
</feature>
<comment type="caution">
    <text evidence="2">The sequence shown here is derived from an EMBL/GenBank/DDBJ whole genome shotgun (WGS) entry which is preliminary data.</text>
</comment>
<feature type="compositionally biased region" description="Polar residues" evidence="1">
    <location>
        <begin position="182"/>
        <end position="191"/>
    </location>
</feature>
<dbReference type="Proteomes" id="UP000299102">
    <property type="component" value="Unassembled WGS sequence"/>
</dbReference>
<keyword evidence="3" id="KW-1185">Reference proteome</keyword>
<dbReference type="AlphaFoldDB" id="A0A4C1V3J5"/>
<sequence>MNPVYKLLTGNSKNDPAPTSGRTERASLSGAHHRKVHNKKATTERNNRRNAPRGGRNPTRYFKHKRRATVCYPASAAVDTLRYNDDTRRQARHCPTLPDTMFTPTTFRPTKSPTRGRPIIVEWETRHLAKALSFGDSSLRYRALHFFISDSQPQPNLRRCQKKEYLSLIIVEVPNISATLNHKNAAQQSPRAVSRLRHSPRAESARGECKGDVKPIGSFTCGRFSSGIGYLSQYARRPY</sequence>
<reference evidence="2 3" key="1">
    <citation type="journal article" date="2019" name="Commun. Biol.">
        <title>The bagworm genome reveals a unique fibroin gene that provides high tensile strength.</title>
        <authorList>
            <person name="Kono N."/>
            <person name="Nakamura H."/>
            <person name="Ohtoshi R."/>
            <person name="Tomita M."/>
            <person name="Numata K."/>
            <person name="Arakawa K."/>
        </authorList>
    </citation>
    <scope>NUCLEOTIDE SEQUENCE [LARGE SCALE GENOMIC DNA]</scope>
</reference>
<evidence type="ECO:0000313" key="2">
    <source>
        <dbReference type="EMBL" id="GBP32795.1"/>
    </source>
</evidence>
<proteinExistence type="predicted"/>
<organism evidence="2 3">
    <name type="scientific">Eumeta variegata</name>
    <name type="common">Bagworm moth</name>
    <name type="synonym">Eumeta japonica</name>
    <dbReference type="NCBI Taxonomy" id="151549"/>
    <lineage>
        <taxon>Eukaryota</taxon>
        <taxon>Metazoa</taxon>
        <taxon>Ecdysozoa</taxon>
        <taxon>Arthropoda</taxon>
        <taxon>Hexapoda</taxon>
        <taxon>Insecta</taxon>
        <taxon>Pterygota</taxon>
        <taxon>Neoptera</taxon>
        <taxon>Endopterygota</taxon>
        <taxon>Lepidoptera</taxon>
        <taxon>Glossata</taxon>
        <taxon>Ditrysia</taxon>
        <taxon>Tineoidea</taxon>
        <taxon>Psychidae</taxon>
        <taxon>Oiketicinae</taxon>
        <taxon>Eumeta</taxon>
    </lineage>
</organism>
<evidence type="ECO:0000313" key="3">
    <source>
        <dbReference type="Proteomes" id="UP000299102"/>
    </source>
</evidence>